<dbReference type="RefSeq" id="WP_430642334.1">
    <property type="nucleotide sequence ID" value="NZ_LWIG01000001.1"/>
</dbReference>
<dbReference type="Gene3D" id="3.30.410.40">
    <property type="match status" value="1"/>
</dbReference>
<name>A0A560KCE8_9BRAD</name>
<comment type="cofactor">
    <cofactor evidence="1">
        <name>FAD</name>
        <dbReference type="ChEBI" id="CHEBI:57692"/>
    </cofactor>
</comment>
<evidence type="ECO:0000256" key="4">
    <source>
        <dbReference type="ARBA" id="ARBA00022827"/>
    </source>
</evidence>
<keyword evidence="3" id="KW-0285">Flavoprotein</keyword>
<dbReference type="STRING" id="1399419.A5906_18825"/>
<evidence type="ECO:0000256" key="1">
    <source>
        <dbReference type="ARBA" id="ARBA00001974"/>
    </source>
</evidence>
<dbReference type="GO" id="GO:0016614">
    <property type="term" value="F:oxidoreductase activity, acting on CH-OH group of donors"/>
    <property type="evidence" value="ECO:0007669"/>
    <property type="project" value="InterPro"/>
</dbReference>
<evidence type="ECO:0000256" key="2">
    <source>
        <dbReference type="ARBA" id="ARBA00010790"/>
    </source>
</evidence>
<dbReference type="Pfam" id="PF00732">
    <property type="entry name" value="GMC_oxred_N"/>
    <property type="match status" value="1"/>
</dbReference>
<dbReference type="EMBL" id="VITW01000002">
    <property type="protein sequence ID" value="TWB80995.1"/>
    <property type="molecule type" value="Genomic_DNA"/>
</dbReference>
<dbReference type="InterPro" id="IPR012132">
    <property type="entry name" value="GMC_OxRdtase"/>
</dbReference>
<gene>
    <name evidence="6" type="ORF">FBZ95_102213</name>
</gene>
<dbReference type="InterPro" id="IPR036188">
    <property type="entry name" value="FAD/NAD-bd_sf"/>
</dbReference>
<evidence type="ECO:0000259" key="5">
    <source>
        <dbReference type="Pfam" id="PF00732"/>
    </source>
</evidence>
<sequence>MQFRIREDFNGEDHEGLGTYQVTQRNGERWSAARAYVAPRMDKRANLRVETGLTPPKSCSKERRAVGIEYVQCRQTRQLRARRELG</sequence>
<dbReference type="PANTHER" id="PTHR11552">
    <property type="entry name" value="GLUCOSE-METHANOL-CHOLINE GMC OXIDOREDUCTASE"/>
    <property type="match status" value="1"/>
</dbReference>
<keyword evidence="7" id="KW-1185">Reference proteome</keyword>
<dbReference type="Proteomes" id="UP000315914">
    <property type="component" value="Unassembled WGS sequence"/>
</dbReference>
<dbReference type="GO" id="GO:0050660">
    <property type="term" value="F:flavin adenine dinucleotide binding"/>
    <property type="evidence" value="ECO:0007669"/>
    <property type="project" value="InterPro"/>
</dbReference>
<evidence type="ECO:0000313" key="6">
    <source>
        <dbReference type="EMBL" id="TWB80995.1"/>
    </source>
</evidence>
<comment type="similarity">
    <text evidence="2">Belongs to the GMC oxidoreductase family.</text>
</comment>
<comment type="caution">
    <text evidence="6">The sequence shown here is derived from an EMBL/GenBank/DDBJ whole genome shotgun (WGS) entry which is preliminary data.</text>
</comment>
<protein>
    <submittedName>
        <fullName evidence="6">GMC oxidoreductase</fullName>
    </submittedName>
</protein>
<evidence type="ECO:0000256" key="3">
    <source>
        <dbReference type="ARBA" id="ARBA00022630"/>
    </source>
</evidence>
<feature type="domain" description="Glucose-methanol-choline oxidoreductase N-terminal" evidence="5">
    <location>
        <begin position="5"/>
        <end position="77"/>
    </location>
</feature>
<dbReference type="PANTHER" id="PTHR11552:SF147">
    <property type="entry name" value="CHOLINE DEHYDROGENASE, MITOCHONDRIAL"/>
    <property type="match status" value="1"/>
</dbReference>
<evidence type="ECO:0000313" key="7">
    <source>
        <dbReference type="Proteomes" id="UP000315914"/>
    </source>
</evidence>
<reference evidence="6 7" key="1">
    <citation type="submission" date="2019-06" db="EMBL/GenBank/DDBJ databases">
        <title>Genomic Encyclopedia of Type Strains, Phase IV (KMG-V): Genome sequencing to study the core and pangenomes of soil and plant-associated prokaryotes.</title>
        <authorList>
            <person name="Whitman W."/>
        </authorList>
    </citation>
    <scope>NUCLEOTIDE SEQUENCE [LARGE SCALE GENOMIC DNA]</scope>
    <source>
        <strain evidence="6 7">BR 10556</strain>
    </source>
</reference>
<organism evidence="6 7">
    <name type="scientific">Bradyrhizobium sacchari</name>
    <dbReference type="NCBI Taxonomy" id="1399419"/>
    <lineage>
        <taxon>Bacteria</taxon>
        <taxon>Pseudomonadati</taxon>
        <taxon>Pseudomonadota</taxon>
        <taxon>Alphaproteobacteria</taxon>
        <taxon>Hyphomicrobiales</taxon>
        <taxon>Nitrobacteraceae</taxon>
        <taxon>Bradyrhizobium</taxon>
    </lineage>
</organism>
<dbReference type="AlphaFoldDB" id="A0A560KCE8"/>
<dbReference type="InterPro" id="IPR000172">
    <property type="entry name" value="GMC_OxRdtase_N"/>
</dbReference>
<accession>A0A560KCE8</accession>
<dbReference type="Gene3D" id="3.50.50.60">
    <property type="entry name" value="FAD/NAD(P)-binding domain"/>
    <property type="match status" value="1"/>
</dbReference>
<proteinExistence type="inferred from homology"/>
<keyword evidence="4" id="KW-0274">FAD</keyword>